<dbReference type="InterPro" id="IPR006390">
    <property type="entry name" value="DHP_synth_dom"/>
</dbReference>
<dbReference type="SUPFAM" id="SSF51717">
    <property type="entry name" value="Dihydropteroate synthetase-like"/>
    <property type="match status" value="1"/>
</dbReference>
<evidence type="ECO:0000256" key="3">
    <source>
        <dbReference type="ARBA" id="ARBA00004763"/>
    </source>
</evidence>
<dbReference type="GO" id="GO:0004156">
    <property type="term" value="F:dihydropteroate synthase activity"/>
    <property type="evidence" value="ECO:0007669"/>
    <property type="project" value="UniProtKB-EC"/>
</dbReference>
<evidence type="ECO:0000256" key="1">
    <source>
        <dbReference type="ARBA" id="ARBA00000012"/>
    </source>
</evidence>
<evidence type="ECO:0000256" key="7">
    <source>
        <dbReference type="ARBA" id="ARBA00022723"/>
    </source>
</evidence>
<dbReference type="GO" id="GO:0005829">
    <property type="term" value="C:cytosol"/>
    <property type="evidence" value="ECO:0007669"/>
    <property type="project" value="TreeGrafter"/>
</dbReference>
<dbReference type="Proteomes" id="UP000198929">
    <property type="component" value="Unassembled WGS sequence"/>
</dbReference>
<gene>
    <name evidence="12" type="ORF">SAMN05661109_02107</name>
</gene>
<dbReference type="Pfam" id="PF00809">
    <property type="entry name" value="Pterin_bind"/>
    <property type="match status" value="1"/>
</dbReference>
<evidence type="ECO:0000313" key="13">
    <source>
        <dbReference type="Proteomes" id="UP000198929"/>
    </source>
</evidence>
<evidence type="ECO:0000256" key="6">
    <source>
        <dbReference type="ARBA" id="ARBA00022679"/>
    </source>
</evidence>
<comment type="pathway">
    <text evidence="3 10">Cofactor biosynthesis; tetrahydrofolate biosynthesis; 7,8-dihydrofolate from 2-amino-4-hydroxy-6-hydroxymethyl-7,8-dihydropteridine diphosphate and 4-aminobenzoate: step 1/2.</text>
</comment>
<dbReference type="UniPathway" id="UPA00077">
    <property type="reaction ID" value="UER00156"/>
</dbReference>
<evidence type="ECO:0000256" key="10">
    <source>
        <dbReference type="RuleBase" id="RU361205"/>
    </source>
</evidence>
<proteinExistence type="inferred from homology"/>
<dbReference type="PROSITE" id="PS50972">
    <property type="entry name" value="PTERIN_BINDING"/>
    <property type="match status" value="1"/>
</dbReference>
<keyword evidence="9 10" id="KW-0289">Folate biosynthesis</keyword>
<dbReference type="InterPro" id="IPR045031">
    <property type="entry name" value="DHP_synth-like"/>
</dbReference>
<dbReference type="NCBIfam" id="TIGR01496">
    <property type="entry name" value="DHPS"/>
    <property type="match status" value="1"/>
</dbReference>
<evidence type="ECO:0000256" key="9">
    <source>
        <dbReference type="ARBA" id="ARBA00022909"/>
    </source>
</evidence>
<dbReference type="EMBL" id="FOGQ01000010">
    <property type="protein sequence ID" value="SES17491.1"/>
    <property type="molecule type" value="Genomic_DNA"/>
</dbReference>
<sequence length="308" mass="32148">MITVADLTPPHRTMVMGIVNVTTDSFSDGGKWIELDKAVEHARELIRLGADMIDVGAESTRPGATRVPPELEAQRASDLIRALNDEGISTSVDTMRASTAQAAADAGVHMINDVSGGLADPAMYKVMADTGLPVCLMHWRTVQSGEFGDAAGAADHGGDVVRDVHETLQRLVDNALAAGVEHDQIVLDPGLGFAKTAADNWALLNALPEFIAGEFPLLVGASRKRFLTEIRAARGLDHGPLDADPATAAVTTISAHLGAWGVRVHEVAVSRDAVDVAASVRAGVRASARTGTKESVAGVRTGTEGNNG</sequence>
<evidence type="ECO:0000259" key="11">
    <source>
        <dbReference type="PROSITE" id="PS50972"/>
    </source>
</evidence>
<evidence type="ECO:0000256" key="4">
    <source>
        <dbReference type="ARBA" id="ARBA00009503"/>
    </source>
</evidence>
<name>A0A1H9V7H2_9CORY</name>
<dbReference type="STRING" id="1121357.SAMN05661109_02107"/>
<dbReference type="EC" id="2.5.1.15" evidence="5 10"/>
<dbReference type="GO" id="GO:0046872">
    <property type="term" value="F:metal ion binding"/>
    <property type="evidence" value="ECO:0007669"/>
    <property type="project" value="UniProtKB-KW"/>
</dbReference>
<evidence type="ECO:0000256" key="5">
    <source>
        <dbReference type="ARBA" id="ARBA00012458"/>
    </source>
</evidence>
<dbReference type="GO" id="GO:0046656">
    <property type="term" value="P:folic acid biosynthetic process"/>
    <property type="evidence" value="ECO:0007669"/>
    <property type="project" value="UniProtKB-KW"/>
</dbReference>
<dbReference type="PANTHER" id="PTHR20941">
    <property type="entry name" value="FOLATE SYNTHESIS PROTEINS"/>
    <property type="match status" value="1"/>
</dbReference>
<keyword evidence="7 10" id="KW-0479">Metal-binding</keyword>
<dbReference type="PROSITE" id="PS00793">
    <property type="entry name" value="DHPS_2"/>
    <property type="match status" value="1"/>
</dbReference>
<feature type="domain" description="Pterin-binding" evidence="11">
    <location>
        <begin position="13"/>
        <end position="275"/>
    </location>
</feature>
<dbReference type="PANTHER" id="PTHR20941:SF1">
    <property type="entry name" value="FOLIC ACID SYNTHESIS PROTEIN FOL1"/>
    <property type="match status" value="1"/>
</dbReference>
<dbReference type="InterPro" id="IPR000489">
    <property type="entry name" value="Pterin-binding_dom"/>
</dbReference>
<reference evidence="13" key="1">
    <citation type="submission" date="2016-10" db="EMBL/GenBank/DDBJ databases">
        <authorList>
            <person name="Varghese N."/>
            <person name="Submissions S."/>
        </authorList>
    </citation>
    <scope>NUCLEOTIDE SEQUENCE [LARGE SCALE GENOMIC DNA]</scope>
    <source>
        <strain evidence="13">DSM 20524</strain>
    </source>
</reference>
<accession>A0A1H9V7H2</accession>
<protein>
    <recommendedName>
        <fullName evidence="5 10">Dihydropteroate synthase</fullName>
        <shortName evidence="10">DHPS</shortName>
        <ecNumber evidence="5 10">2.5.1.15</ecNumber>
    </recommendedName>
    <alternativeName>
        <fullName evidence="10">Dihydropteroate pyrophosphorylase</fullName>
    </alternativeName>
</protein>
<comment type="function">
    <text evidence="10">Catalyzes the condensation of para-aminobenzoate (pABA) with 6-hydroxymethyl-7,8-dihydropterin diphosphate (DHPt-PP) to form 7,8-dihydropteroate (H2Pte), the immediate precursor of folate derivatives.</text>
</comment>
<dbReference type="GO" id="GO:0046654">
    <property type="term" value="P:tetrahydrofolate biosynthetic process"/>
    <property type="evidence" value="ECO:0007669"/>
    <property type="project" value="UniProtKB-UniPathway"/>
</dbReference>
<keyword evidence="6 10" id="KW-0808">Transferase</keyword>
<dbReference type="InterPro" id="IPR011005">
    <property type="entry name" value="Dihydropteroate_synth-like_sf"/>
</dbReference>
<keyword evidence="13" id="KW-1185">Reference proteome</keyword>
<evidence type="ECO:0000256" key="8">
    <source>
        <dbReference type="ARBA" id="ARBA00022842"/>
    </source>
</evidence>
<organism evidence="12 13">
    <name type="scientific">Corynebacterium cystitidis DSM 20524</name>
    <dbReference type="NCBI Taxonomy" id="1121357"/>
    <lineage>
        <taxon>Bacteria</taxon>
        <taxon>Bacillati</taxon>
        <taxon>Actinomycetota</taxon>
        <taxon>Actinomycetes</taxon>
        <taxon>Mycobacteriales</taxon>
        <taxon>Corynebacteriaceae</taxon>
        <taxon>Corynebacterium</taxon>
    </lineage>
</organism>
<evidence type="ECO:0000313" key="12">
    <source>
        <dbReference type="EMBL" id="SES17491.1"/>
    </source>
</evidence>
<comment type="similarity">
    <text evidence="4 10">Belongs to the DHPS family.</text>
</comment>
<dbReference type="CDD" id="cd00739">
    <property type="entry name" value="DHPS"/>
    <property type="match status" value="1"/>
</dbReference>
<comment type="cofactor">
    <cofactor evidence="2 10">
        <name>Mg(2+)</name>
        <dbReference type="ChEBI" id="CHEBI:18420"/>
    </cofactor>
</comment>
<dbReference type="Gene3D" id="3.20.20.20">
    <property type="entry name" value="Dihydropteroate synthase-like"/>
    <property type="match status" value="1"/>
</dbReference>
<dbReference type="PROSITE" id="PS00792">
    <property type="entry name" value="DHPS_1"/>
    <property type="match status" value="1"/>
</dbReference>
<evidence type="ECO:0000256" key="2">
    <source>
        <dbReference type="ARBA" id="ARBA00001946"/>
    </source>
</evidence>
<keyword evidence="8 10" id="KW-0460">Magnesium</keyword>
<dbReference type="AlphaFoldDB" id="A0A1H9V7H2"/>
<comment type="catalytic activity">
    <reaction evidence="1">
        <text>(7,8-dihydropterin-6-yl)methyl diphosphate + 4-aminobenzoate = 7,8-dihydropteroate + diphosphate</text>
        <dbReference type="Rhea" id="RHEA:19949"/>
        <dbReference type="ChEBI" id="CHEBI:17836"/>
        <dbReference type="ChEBI" id="CHEBI:17839"/>
        <dbReference type="ChEBI" id="CHEBI:33019"/>
        <dbReference type="ChEBI" id="CHEBI:72950"/>
        <dbReference type="EC" id="2.5.1.15"/>
    </reaction>
</comment>